<reference evidence="2 3" key="1">
    <citation type="submission" date="2024-05" db="EMBL/GenBank/DDBJ databases">
        <authorList>
            <person name="Wallberg A."/>
        </authorList>
    </citation>
    <scope>NUCLEOTIDE SEQUENCE [LARGE SCALE GENOMIC DNA]</scope>
</reference>
<organism evidence="2 3">
    <name type="scientific">Meganyctiphanes norvegica</name>
    <name type="common">Northern krill</name>
    <name type="synonym">Thysanopoda norvegica</name>
    <dbReference type="NCBI Taxonomy" id="48144"/>
    <lineage>
        <taxon>Eukaryota</taxon>
        <taxon>Metazoa</taxon>
        <taxon>Ecdysozoa</taxon>
        <taxon>Arthropoda</taxon>
        <taxon>Crustacea</taxon>
        <taxon>Multicrustacea</taxon>
        <taxon>Malacostraca</taxon>
        <taxon>Eumalacostraca</taxon>
        <taxon>Eucarida</taxon>
        <taxon>Euphausiacea</taxon>
        <taxon>Euphausiidae</taxon>
        <taxon>Meganyctiphanes</taxon>
    </lineage>
</organism>
<dbReference type="InterPro" id="IPR006626">
    <property type="entry name" value="PbH1"/>
</dbReference>
<keyword evidence="1" id="KW-0732">Signal</keyword>
<dbReference type="InterPro" id="IPR012334">
    <property type="entry name" value="Pectin_lyas_fold"/>
</dbReference>
<proteinExistence type="predicted"/>
<evidence type="ECO:0008006" key="4">
    <source>
        <dbReference type="Google" id="ProtNLM"/>
    </source>
</evidence>
<feature type="signal peptide" evidence="1">
    <location>
        <begin position="1"/>
        <end position="19"/>
    </location>
</feature>
<dbReference type="InterPro" id="IPR011050">
    <property type="entry name" value="Pectin_lyase_fold/virulence"/>
</dbReference>
<comment type="caution">
    <text evidence="2">The sequence shown here is derived from an EMBL/GenBank/DDBJ whole genome shotgun (WGS) entry which is preliminary data.</text>
</comment>
<gene>
    <name evidence="2" type="ORF">MNOR_LOCUS32080</name>
</gene>
<feature type="chain" id="PRO_5043886932" description="Right handed beta helix domain-containing protein" evidence="1">
    <location>
        <begin position="20"/>
        <end position="732"/>
    </location>
</feature>
<dbReference type="PANTHER" id="PTHR36453">
    <property type="entry name" value="SECRETED PROTEIN-RELATED"/>
    <property type="match status" value="1"/>
</dbReference>
<name>A0AAV2S6X9_MEGNR</name>
<keyword evidence="3" id="KW-1185">Reference proteome</keyword>
<dbReference type="Gene3D" id="2.160.20.10">
    <property type="entry name" value="Single-stranded right-handed beta-helix, Pectin lyase-like"/>
    <property type="match status" value="1"/>
</dbReference>
<evidence type="ECO:0000313" key="2">
    <source>
        <dbReference type="EMBL" id="CAL4158368.1"/>
    </source>
</evidence>
<dbReference type="Proteomes" id="UP001497623">
    <property type="component" value="Unassembled WGS sequence"/>
</dbReference>
<accession>A0AAV2S6X9</accession>
<dbReference type="SUPFAM" id="SSF51126">
    <property type="entry name" value="Pectin lyase-like"/>
    <property type="match status" value="1"/>
</dbReference>
<dbReference type="PANTHER" id="PTHR36453:SF1">
    <property type="entry name" value="RIGHT HANDED BETA HELIX DOMAIN-CONTAINING PROTEIN"/>
    <property type="match status" value="1"/>
</dbReference>
<dbReference type="AlphaFoldDB" id="A0AAV2S6X9"/>
<dbReference type="SMART" id="SM00710">
    <property type="entry name" value="PbH1"/>
    <property type="match status" value="6"/>
</dbReference>
<evidence type="ECO:0000313" key="3">
    <source>
        <dbReference type="Proteomes" id="UP001497623"/>
    </source>
</evidence>
<dbReference type="EMBL" id="CAXKWB010042708">
    <property type="protein sequence ID" value="CAL4158368.1"/>
    <property type="molecule type" value="Genomic_DNA"/>
</dbReference>
<sequence>MVPLLVLLVAVTHLNIGYAASYVVDGDNGDNMNTGLDEVNAFKTISYCIEQLLNPGDECLIRSGRYHEEIEMSGFKGTEEKPFIIAGYKDECPIWDGTVPIYPDNWEYDELTGICSATIDQFIDHDIFALLLDDDLLTSARWPNALWSDKTIFNNSYWGKAGKESSYGNIFDDGQAGLAESGIDATGTMAILNIGSWMTYVKEVLDHERGTQNFTYNHDMGEVHWVNGHLQYYLEAGLELLDAPGEWYFDNTTKVLYVIMPDYQGCPDPHMSNLRGRTIDYGLTIWDSTGITISDIDFIAANIKAYSVNNPESHVDLITLDSLRFKFPSSSHRMLKSDREPHQTRLTARNNHYKGKVTVYNCTFEGSDGVPLIHDGTGNVISNNLFVYNDWVGQDAGAGGVVHGLGSEEIFSRNTFLYNGATSGLRPGIRATIEYNHIVGQCEGLIQNDGAGIHIQIPQSDGVRIYNNWVHDSPKYAIRYDSPGHGGSHMGRNGYTGFNVQWNTGSIMVKGDNHTIESNTALDRSDPKECTLCVIYRLREDPTIENNQTIVINNGGIQIDGGKNVEDGSRWPVPGEVVENNYSGHDVKSYMVDPTNLDFRPIVGGVLDQEIVIGAYAPGLKSARYWIPGRQIYKASMPIPPNGATVPVSRDALMFLEGNKAEYSYFYLGTGKNDVDNASTDSAEFQFTFNIEDGNILQLPELNAGTTYYWRVDSQRGEDIFKGDIWEFSTEI</sequence>
<evidence type="ECO:0000256" key="1">
    <source>
        <dbReference type="SAM" id="SignalP"/>
    </source>
</evidence>
<protein>
    <recommendedName>
        <fullName evidence="4">Right handed beta helix domain-containing protein</fullName>
    </recommendedName>
</protein>